<dbReference type="Proteomes" id="UP000824890">
    <property type="component" value="Unassembled WGS sequence"/>
</dbReference>
<keyword evidence="2" id="KW-1185">Reference proteome</keyword>
<accession>A0ABQ8ACD3</accession>
<evidence type="ECO:0000313" key="1">
    <source>
        <dbReference type="EMBL" id="KAH0890159.1"/>
    </source>
</evidence>
<name>A0ABQ8ACD3_BRANA</name>
<comment type="caution">
    <text evidence="1">The sequence shown here is derived from an EMBL/GenBank/DDBJ whole genome shotgun (WGS) entry which is preliminary data.</text>
</comment>
<protein>
    <submittedName>
        <fullName evidence="1">Uncharacterized protein</fullName>
    </submittedName>
</protein>
<gene>
    <name evidence="1" type="ORF">HID58_052588</name>
</gene>
<proteinExistence type="predicted"/>
<sequence length="231" mass="26456">MDEFVPYEIPMERDMERDRSPKNKQVAIDGMELPAEEWYCECFNSQASGSGTDQGACRVGPVLRAFRMCNGGLHIMNEALAASRLEERTARFQAEQAEKEVSRLKDEAVVNSLRENDLVAKQDSKLRRAFREGKREVAALVRNHSTDFAAHFGELKKTQNSIGDYRECWGSVGVLWRTQEPEYSYDAEMTNMSRHMRNYANAESMILLIEERIWEQWAPIPVSPDSEEVGP</sequence>
<organism evidence="1 2">
    <name type="scientific">Brassica napus</name>
    <name type="common">Rape</name>
    <dbReference type="NCBI Taxonomy" id="3708"/>
    <lineage>
        <taxon>Eukaryota</taxon>
        <taxon>Viridiplantae</taxon>
        <taxon>Streptophyta</taxon>
        <taxon>Embryophyta</taxon>
        <taxon>Tracheophyta</taxon>
        <taxon>Spermatophyta</taxon>
        <taxon>Magnoliopsida</taxon>
        <taxon>eudicotyledons</taxon>
        <taxon>Gunneridae</taxon>
        <taxon>Pentapetalae</taxon>
        <taxon>rosids</taxon>
        <taxon>malvids</taxon>
        <taxon>Brassicales</taxon>
        <taxon>Brassicaceae</taxon>
        <taxon>Brassiceae</taxon>
        <taxon>Brassica</taxon>
    </lineage>
</organism>
<dbReference type="EMBL" id="JAGKQM010000013">
    <property type="protein sequence ID" value="KAH0890159.1"/>
    <property type="molecule type" value="Genomic_DNA"/>
</dbReference>
<reference evidence="1 2" key="1">
    <citation type="submission" date="2021-05" db="EMBL/GenBank/DDBJ databases">
        <title>Genome Assembly of Synthetic Allotetraploid Brassica napus Reveals Homoeologous Exchanges between Subgenomes.</title>
        <authorList>
            <person name="Davis J.T."/>
        </authorList>
    </citation>
    <scope>NUCLEOTIDE SEQUENCE [LARGE SCALE GENOMIC DNA]</scope>
    <source>
        <strain evidence="2">cv. Da-Ae</strain>
        <tissue evidence="1">Seedling</tissue>
    </source>
</reference>
<evidence type="ECO:0000313" key="2">
    <source>
        <dbReference type="Proteomes" id="UP000824890"/>
    </source>
</evidence>